<dbReference type="NCBIfam" id="TIGR00229">
    <property type="entry name" value="sensory_box"/>
    <property type="match status" value="1"/>
</dbReference>
<feature type="transmembrane region" description="Helical" evidence="2">
    <location>
        <begin position="128"/>
        <end position="145"/>
    </location>
</feature>
<dbReference type="RefSeq" id="WP_015723301.1">
    <property type="nucleotide sequence ID" value="NC_014972.1"/>
</dbReference>
<dbReference type="PANTHER" id="PTHR45228:SF5">
    <property type="entry name" value="CYCLIC DI-GMP PHOSPHODIESTERASE VC_1348-RELATED"/>
    <property type="match status" value="1"/>
</dbReference>
<keyword evidence="2" id="KW-0812">Transmembrane</keyword>
<evidence type="ECO:0000256" key="1">
    <source>
        <dbReference type="SAM" id="Coils"/>
    </source>
</evidence>
<dbReference type="Proteomes" id="UP000006365">
    <property type="component" value="Chromosome"/>
</dbReference>
<keyword evidence="2" id="KW-1133">Transmembrane helix</keyword>
<dbReference type="SUPFAM" id="SSF55785">
    <property type="entry name" value="PYP-like sensor domain (PAS domain)"/>
    <property type="match status" value="1"/>
</dbReference>
<dbReference type="KEGG" id="dpr:Despr_0580"/>
<dbReference type="GO" id="GO:0006355">
    <property type="term" value="P:regulation of DNA-templated transcription"/>
    <property type="evidence" value="ECO:0007669"/>
    <property type="project" value="InterPro"/>
</dbReference>
<dbReference type="SUPFAM" id="SSF109604">
    <property type="entry name" value="HD-domain/PDEase-like"/>
    <property type="match status" value="1"/>
</dbReference>
<proteinExistence type="predicted"/>
<keyword evidence="5" id="KW-1185">Reference proteome</keyword>
<dbReference type="InterPro" id="IPR003607">
    <property type="entry name" value="HD/PDEase_dom"/>
</dbReference>
<dbReference type="InterPro" id="IPR013767">
    <property type="entry name" value="PAS_fold"/>
</dbReference>
<dbReference type="InterPro" id="IPR035965">
    <property type="entry name" value="PAS-like_dom_sf"/>
</dbReference>
<feature type="coiled-coil region" evidence="1">
    <location>
        <begin position="188"/>
        <end position="222"/>
    </location>
</feature>
<dbReference type="InterPro" id="IPR000014">
    <property type="entry name" value="PAS"/>
</dbReference>
<sequence length="575" mass="64984">MRNADHQFEQESQQLHHQRVYLILGVGMGVMLLFTLLDYLLITEHFFEFLRYRLCAVGFVGLLLVANFFDRHHRLAWAIGFAGYLCAGTVILLTVHRLGGVTSSYYVGLIVAMTIYTALAPLTVAQTLISGFALICIYLVSVSLLESLSEYQWLSLFSNLFFMTCFVFIAATQSWADTTARSREYRLRRAEHEAADQLQRQADHLEREVKRRTAEQQATEQRYMILYQAIADDVILVSEQGDLLQANRSYQRHFYGGKPPEGASFYDAVLPEDRHRVASELFAPLIQGKPISAWHITLQSYQGGPLEMEISGALLLRGDDHLGLQLVLRDIGIRKELEQNLLVSLDKIKQMENAAILALANLSEYRDVTPGNHLERIREYCRILAAELARHPPYDSSITPTYMHSLYQGAILHDIGKVAIPDRILKNSTRLTAEEEAVLRQHPRKGGDLIKAMEEEAKGSLFLSLAKNIAYFHHERWDGQGYPHGLRGGDIPLEARIMAVTDTYEELTATLDPSQRLSHQEAVQHIVSMAGQRFDPAIVEALVQTASDFDEIRRTLAEPAAAPYGKKEQAQAIYE</sequence>
<dbReference type="Pfam" id="PF13487">
    <property type="entry name" value="HD_5"/>
    <property type="match status" value="1"/>
</dbReference>
<evidence type="ECO:0000313" key="5">
    <source>
        <dbReference type="Proteomes" id="UP000006365"/>
    </source>
</evidence>
<dbReference type="PANTHER" id="PTHR45228">
    <property type="entry name" value="CYCLIC DI-GMP PHOSPHODIESTERASE TM_0186-RELATED"/>
    <property type="match status" value="1"/>
</dbReference>
<feature type="domain" description="HD-GYP" evidence="3">
    <location>
        <begin position="348"/>
        <end position="558"/>
    </location>
</feature>
<keyword evidence="1" id="KW-0175">Coiled coil</keyword>
<dbReference type="Gene3D" id="1.10.3210.10">
    <property type="entry name" value="Hypothetical protein af1432"/>
    <property type="match status" value="1"/>
</dbReference>
<dbReference type="InterPro" id="IPR052020">
    <property type="entry name" value="Cyclic_di-GMP/3'3'-cGAMP_PDE"/>
</dbReference>
<dbReference type="Pfam" id="PF00989">
    <property type="entry name" value="PAS"/>
    <property type="match status" value="1"/>
</dbReference>
<dbReference type="AlphaFoldDB" id="A0A7U4DN63"/>
<dbReference type="Gene3D" id="3.30.450.20">
    <property type="entry name" value="PAS domain"/>
    <property type="match status" value="1"/>
</dbReference>
<evidence type="ECO:0000259" key="3">
    <source>
        <dbReference type="PROSITE" id="PS51832"/>
    </source>
</evidence>
<dbReference type="PROSITE" id="PS51832">
    <property type="entry name" value="HD_GYP"/>
    <property type="match status" value="1"/>
</dbReference>
<evidence type="ECO:0000313" key="4">
    <source>
        <dbReference type="EMBL" id="ADW16756.1"/>
    </source>
</evidence>
<accession>A0A7U4DN63</accession>
<gene>
    <name evidence="4" type="ordered locus">Despr_0580</name>
</gene>
<protein>
    <submittedName>
        <fullName evidence="4">PAS/PAC sensor protein</fullName>
    </submittedName>
</protein>
<feature type="transmembrane region" description="Helical" evidence="2">
    <location>
        <begin position="49"/>
        <end position="69"/>
    </location>
</feature>
<keyword evidence="2" id="KW-0472">Membrane</keyword>
<evidence type="ECO:0000256" key="2">
    <source>
        <dbReference type="SAM" id="Phobius"/>
    </source>
</evidence>
<feature type="transmembrane region" description="Helical" evidence="2">
    <location>
        <begin position="75"/>
        <end position="93"/>
    </location>
</feature>
<dbReference type="EMBL" id="CP002364">
    <property type="protein sequence ID" value="ADW16756.1"/>
    <property type="molecule type" value="Genomic_DNA"/>
</dbReference>
<name>A0A7U4DN63_DESPD</name>
<feature type="transmembrane region" description="Helical" evidence="2">
    <location>
        <begin position="157"/>
        <end position="176"/>
    </location>
</feature>
<dbReference type="InterPro" id="IPR037522">
    <property type="entry name" value="HD_GYP_dom"/>
</dbReference>
<dbReference type="CDD" id="cd00077">
    <property type="entry name" value="HDc"/>
    <property type="match status" value="1"/>
</dbReference>
<reference evidence="4 5" key="1">
    <citation type="journal article" date="2011" name="Stand. Genomic Sci.">
        <title>Complete genome sequence of Desulfobulbus propionicus type strain (1pr3).</title>
        <authorList>
            <person name="Pagani I."/>
            <person name="Lapidus A."/>
            <person name="Nolan M."/>
            <person name="Lucas S."/>
            <person name="Hammon N."/>
            <person name="Deshpande S."/>
            <person name="Cheng J.F."/>
            <person name="Chertkov O."/>
            <person name="Davenport K."/>
            <person name="Tapia R."/>
            <person name="Han C."/>
            <person name="Goodwin L."/>
            <person name="Pitluck S."/>
            <person name="Liolios K."/>
            <person name="Mavromatis K."/>
            <person name="Ivanova N."/>
            <person name="Mikhailova N."/>
            <person name="Pati A."/>
            <person name="Chen A."/>
            <person name="Palaniappan K."/>
            <person name="Land M."/>
            <person name="Hauser L."/>
            <person name="Chang Y.J."/>
            <person name="Jeffries C.D."/>
            <person name="Detter J.C."/>
            <person name="Brambilla E."/>
            <person name="Kannan K.P."/>
            <person name="Djao O.D."/>
            <person name="Rohde M."/>
            <person name="Pukall R."/>
            <person name="Spring S."/>
            <person name="Goker M."/>
            <person name="Sikorski J."/>
            <person name="Woyke T."/>
            <person name="Bristow J."/>
            <person name="Eisen J.A."/>
            <person name="Markowitz V."/>
            <person name="Hugenholtz P."/>
            <person name="Kyrpides N.C."/>
            <person name="Klenk H.P."/>
        </authorList>
    </citation>
    <scope>NUCLEOTIDE SEQUENCE [LARGE SCALE GENOMIC DNA]</scope>
    <source>
        <strain evidence="5">ATCC 33891 / DSM 2032 / 1pr3</strain>
    </source>
</reference>
<organism evidence="4 5">
    <name type="scientific">Desulfobulbus propionicus (strain ATCC 33891 / DSM 2032 / VKM B-1956 / 1pr3)</name>
    <dbReference type="NCBI Taxonomy" id="577650"/>
    <lineage>
        <taxon>Bacteria</taxon>
        <taxon>Pseudomonadati</taxon>
        <taxon>Thermodesulfobacteriota</taxon>
        <taxon>Desulfobulbia</taxon>
        <taxon>Desulfobulbales</taxon>
        <taxon>Desulfobulbaceae</taxon>
        <taxon>Desulfobulbus</taxon>
    </lineage>
</organism>
<feature type="transmembrane region" description="Helical" evidence="2">
    <location>
        <begin position="20"/>
        <end position="42"/>
    </location>
</feature>